<accession>A0A7J7MH30</accession>
<dbReference type="Proteomes" id="UP000541444">
    <property type="component" value="Unassembled WGS sequence"/>
</dbReference>
<comment type="caution">
    <text evidence="3">The sequence shown here is derived from an EMBL/GenBank/DDBJ whole genome shotgun (WGS) entry which is preliminary data.</text>
</comment>
<evidence type="ECO:0000313" key="3">
    <source>
        <dbReference type="EMBL" id="KAF6154171.1"/>
    </source>
</evidence>
<reference evidence="3 4" key="1">
    <citation type="journal article" date="2020" name="IScience">
        <title>Genome Sequencing of the Endangered Kingdonia uniflora (Circaeasteraceae, Ranunculales) Reveals Potential Mechanisms of Evolutionary Specialization.</title>
        <authorList>
            <person name="Sun Y."/>
            <person name="Deng T."/>
            <person name="Zhang A."/>
            <person name="Moore M.J."/>
            <person name="Landis J.B."/>
            <person name="Lin N."/>
            <person name="Zhang H."/>
            <person name="Zhang X."/>
            <person name="Huang J."/>
            <person name="Zhang X."/>
            <person name="Sun H."/>
            <person name="Wang H."/>
        </authorList>
    </citation>
    <scope>NUCLEOTIDE SEQUENCE [LARGE SCALE GENOMIC DNA]</scope>
    <source>
        <strain evidence="3">TB1705</strain>
        <tissue evidence="3">Leaf</tissue>
    </source>
</reference>
<dbReference type="AlphaFoldDB" id="A0A7J7MH30"/>
<sequence>MLKYNIWCNDGNVFSPKRYDTSDRFRRIGGSVQESRIAYWKTPNRQRFGEQSISTPSPPSQNTENQKKKRRVREKEISTDDSIIAEGGKDKRKAVTRSPNCKLREEAEIKEVLKKLEKLSKLVRTNAVGSFSGVEEISYKVSRKESFIDAIAREGTELKAVPKELEISRLKNVASKDDKVRRSQAKRRMVGKTPGTMEEKLLTPELNTPLKVVLEESDKIAEGADLRLRFEVEAGLLEEQCRANAREKMIAIVDVKFKKFARALSGVQLGLQDRSIELEKRISQLEGEKRKFEGNLTREKEAFQLELEKEREAAALKLKEVRAESIAEAERLVTASTTSQNNLVGKLY</sequence>
<proteinExistence type="predicted"/>
<name>A0A7J7MH30_9MAGN</name>
<gene>
    <name evidence="3" type="ORF">GIB67_016423</name>
</gene>
<feature type="region of interest" description="Disordered" evidence="2">
    <location>
        <begin position="45"/>
        <end position="98"/>
    </location>
</feature>
<evidence type="ECO:0000313" key="4">
    <source>
        <dbReference type="Proteomes" id="UP000541444"/>
    </source>
</evidence>
<evidence type="ECO:0000256" key="2">
    <source>
        <dbReference type="SAM" id="MobiDB-lite"/>
    </source>
</evidence>
<protein>
    <submittedName>
        <fullName evidence="3">Uncharacterized protein</fullName>
    </submittedName>
</protein>
<keyword evidence="1" id="KW-0175">Coiled coil</keyword>
<organism evidence="3 4">
    <name type="scientific">Kingdonia uniflora</name>
    <dbReference type="NCBI Taxonomy" id="39325"/>
    <lineage>
        <taxon>Eukaryota</taxon>
        <taxon>Viridiplantae</taxon>
        <taxon>Streptophyta</taxon>
        <taxon>Embryophyta</taxon>
        <taxon>Tracheophyta</taxon>
        <taxon>Spermatophyta</taxon>
        <taxon>Magnoliopsida</taxon>
        <taxon>Ranunculales</taxon>
        <taxon>Circaeasteraceae</taxon>
        <taxon>Kingdonia</taxon>
    </lineage>
</organism>
<evidence type="ECO:0000256" key="1">
    <source>
        <dbReference type="SAM" id="Coils"/>
    </source>
</evidence>
<feature type="coiled-coil region" evidence="1">
    <location>
        <begin position="275"/>
        <end position="324"/>
    </location>
</feature>
<feature type="compositionally biased region" description="Polar residues" evidence="2">
    <location>
        <begin position="45"/>
        <end position="64"/>
    </location>
</feature>
<keyword evidence="4" id="KW-1185">Reference proteome</keyword>
<dbReference type="EMBL" id="JACGCM010001511">
    <property type="protein sequence ID" value="KAF6154171.1"/>
    <property type="molecule type" value="Genomic_DNA"/>
</dbReference>